<protein>
    <recommendedName>
        <fullName evidence="3">DUF2946 domain-containing protein</fullName>
    </recommendedName>
</protein>
<dbReference type="Proteomes" id="UP000886476">
    <property type="component" value="Unassembled WGS sequence"/>
</dbReference>
<evidence type="ECO:0000313" key="1">
    <source>
        <dbReference type="EMBL" id="NPU63779.1"/>
    </source>
</evidence>
<evidence type="ECO:0000313" key="2">
    <source>
        <dbReference type="Proteomes" id="UP000886476"/>
    </source>
</evidence>
<dbReference type="EMBL" id="JABFDN010000001">
    <property type="protein sequence ID" value="NPU63779.1"/>
    <property type="molecule type" value="Genomic_DNA"/>
</dbReference>
<sequence length="132" mass="13994">MRRLSSHRTHLTGVVACAMAYVLALQVTLAVSLNAWLPPSFAFAFGEICHERIDSDPRPADRTDTSEAPTTAPAAHCPLCVTPAFALLPPPDAPAVTLRRVLGIAFEAIAPLRLAVAEVDAAHRARAPPLLA</sequence>
<comment type="caution">
    <text evidence="1">The sequence shown here is derived from an EMBL/GenBank/DDBJ whole genome shotgun (WGS) entry which is preliminary data.</text>
</comment>
<name>A0ABX2C665_9BRAD</name>
<organism evidence="1 2">
    <name type="scientific">Bradyrhizobium aeschynomenes</name>
    <dbReference type="NCBI Taxonomy" id="2734909"/>
    <lineage>
        <taxon>Bacteria</taxon>
        <taxon>Pseudomonadati</taxon>
        <taxon>Pseudomonadota</taxon>
        <taxon>Alphaproteobacteria</taxon>
        <taxon>Hyphomicrobiales</taxon>
        <taxon>Nitrobacteraceae</taxon>
        <taxon>Bradyrhizobium</taxon>
    </lineage>
</organism>
<dbReference type="RefSeq" id="WP_172108519.1">
    <property type="nucleotide sequence ID" value="NZ_JABFDN010000001.1"/>
</dbReference>
<keyword evidence="2" id="KW-1185">Reference proteome</keyword>
<accession>A0ABX2C665</accession>
<gene>
    <name evidence="1" type="ORF">HL667_02085</name>
</gene>
<proteinExistence type="predicted"/>
<reference evidence="1" key="1">
    <citation type="submission" date="2020-05" db="EMBL/GenBank/DDBJ databases">
        <title>Nod-independent and nitrogen-fixing Bradyrhizobium aeschynomene sp. nov. isolated from nodules of Aeschynomene indica.</title>
        <authorList>
            <person name="Zhang Z."/>
        </authorList>
    </citation>
    <scope>NUCLEOTIDE SEQUENCE</scope>
    <source>
        <strain evidence="1">83012</strain>
    </source>
</reference>
<evidence type="ECO:0008006" key="3">
    <source>
        <dbReference type="Google" id="ProtNLM"/>
    </source>
</evidence>